<sequence length="230" mass="25914">MDGRGVRTSGYYAPTRGTSILTATPQSPATLAWEQLSQIAILDLNMEREINNSNEVGVAVIFDKETVHGALWQPDLPYHDDIPLNRDAIVWYKLMRSDAVQVAMRKKRVWVGFFVDWRGTLWTLMKPLRAVERLVSVHSTKRPLLPEREGDGYSPITSRIPSIGLVIITGTQICNLEKGRWVELSSIISESDRTCAIWVDELSHAIFNFLPALADGPQTVWISICNHSQD</sequence>
<evidence type="ECO:0000313" key="2">
    <source>
        <dbReference type="Proteomes" id="UP000217790"/>
    </source>
</evidence>
<gene>
    <name evidence="1" type="ORF">ARMGADRAFT_1166994</name>
</gene>
<evidence type="ECO:0000313" key="1">
    <source>
        <dbReference type="EMBL" id="PBK90089.1"/>
    </source>
</evidence>
<reference evidence="2" key="1">
    <citation type="journal article" date="2017" name="Nat. Ecol. Evol.">
        <title>Genome expansion and lineage-specific genetic innovations in the forest pathogenic fungi Armillaria.</title>
        <authorList>
            <person name="Sipos G."/>
            <person name="Prasanna A.N."/>
            <person name="Walter M.C."/>
            <person name="O'Connor E."/>
            <person name="Balint B."/>
            <person name="Krizsan K."/>
            <person name="Kiss B."/>
            <person name="Hess J."/>
            <person name="Varga T."/>
            <person name="Slot J."/>
            <person name="Riley R."/>
            <person name="Boka B."/>
            <person name="Rigling D."/>
            <person name="Barry K."/>
            <person name="Lee J."/>
            <person name="Mihaltcheva S."/>
            <person name="LaButti K."/>
            <person name="Lipzen A."/>
            <person name="Waldron R."/>
            <person name="Moloney N.M."/>
            <person name="Sperisen C."/>
            <person name="Kredics L."/>
            <person name="Vagvoelgyi C."/>
            <person name="Patrignani A."/>
            <person name="Fitzpatrick D."/>
            <person name="Nagy I."/>
            <person name="Doyle S."/>
            <person name="Anderson J.B."/>
            <person name="Grigoriev I.V."/>
            <person name="Gueldener U."/>
            <person name="Muensterkoetter M."/>
            <person name="Nagy L.G."/>
        </authorList>
    </citation>
    <scope>NUCLEOTIDE SEQUENCE [LARGE SCALE GENOMIC DNA]</scope>
    <source>
        <strain evidence="2">Ar21-2</strain>
    </source>
</reference>
<keyword evidence="2" id="KW-1185">Reference proteome</keyword>
<name>A0A2H3D4A4_ARMGA</name>
<proteinExistence type="predicted"/>
<dbReference type="EMBL" id="KZ293666">
    <property type="protein sequence ID" value="PBK90089.1"/>
    <property type="molecule type" value="Genomic_DNA"/>
</dbReference>
<accession>A0A2H3D4A4</accession>
<dbReference type="AlphaFoldDB" id="A0A2H3D4A4"/>
<organism evidence="1 2">
    <name type="scientific">Armillaria gallica</name>
    <name type="common">Bulbous honey fungus</name>
    <name type="synonym">Armillaria bulbosa</name>
    <dbReference type="NCBI Taxonomy" id="47427"/>
    <lineage>
        <taxon>Eukaryota</taxon>
        <taxon>Fungi</taxon>
        <taxon>Dikarya</taxon>
        <taxon>Basidiomycota</taxon>
        <taxon>Agaricomycotina</taxon>
        <taxon>Agaricomycetes</taxon>
        <taxon>Agaricomycetidae</taxon>
        <taxon>Agaricales</taxon>
        <taxon>Marasmiineae</taxon>
        <taxon>Physalacriaceae</taxon>
        <taxon>Armillaria</taxon>
    </lineage>
</organism>
<protein>
    <submittedName>
        <fullName evidence="1">Uncharacterized protein</fullName>
    </submittedName>
</protein>
<dbReference type="Proteomes" id="UP000217790">
    <property type="component" value="Unassembled WGS sequence"/>
</dbReference>
<dbReference type="InParanoid" id="A0A2H3D4A4"/>